<evidence type="ECO:0000313" key="2">
    <source>
        <dbReference type="Proteomes" id="UP001156484"/>
    </source>
</evidence>
<name>A0ACD4DJ81_9NOCA</name>
<accession>A0ACD4DJ81</accession>
<dbReference type="Proteomes" id="UP001156484">
    <property type="component" value="Chromosome"/>
</dbReference>
<keyword evidence="1" id="KW-0378">Hydrolase</keyword>
<organism evidence="1 2">
    <name type="scientific">Rhodococcus sacchari</name>
    <dbReference type="NCBI Taxonomy" id="2962047"/>
    <lineage>
        <taxon>Bacteria</taxon>
        <taxon>Bacillati</taxon>
        <taxon>Actinomycetota</taxon>
        <taxon>Actinomycetes</taxon>
        <taxon>Mycobacteriales</taxon>
        <taxon>Nocardiaceae</taxon>
        <taxon>Rhodococcus</taxon>
    </lineage>
</organism>
<sequence>MTNTLSTHVLDATAGSPAAGLAVTLTDEAGTPLGGGVTNDDGRITDLTDDPLPAGTYHLVFATGDWFAARDVPAFYPEVVVTFRIPEGDGHFHVPLLLSPYSYSTYRGS</sequence>
<dbReference type="EC" id="3.5.2.17" evidence="1"/>
<dbReference type="EMBL" id="CP107551">
    <property type="protein sequence ID" value="UYP20020.1"/>
    <property type="molecule type" value="Genomic_DNA"/>
</dbReference>
<evidence type="ECO:0000313" key="1">
    <source>
        <dbReference type="EMBL" id="UYP20020.1"/>
    </source>
</evidence>
<gene>
    <name evidence="1" type="primary">uraH</name>
    <name evidence="1" type="ORF">OED52_05575</name>
</gene>
<protein>
    <submittedName>
        <fullName evidence="1">Hydroxyisourate hydrolase</fullName>
        <ecNumber evidence="1">3.5.2.17</ecNumber>
    </submittedName>
</protein>
<proteinExistence type="predicted"/>
<keyword evidence="2" id="KW-1185">Reference proteome</keyword>
<reference evidence="1" key="1">
    <citation type="submission" date="2022-10" db="EMBL/GenBank/DDBJ databases">
        <title>Rhodococcus ferula Z13 complete genome.</title>
        <authorList>
            <person name="Long X."/>
            <person name="Zang M."/>
        </authorList>
    </citation>
    <scope>NUCLEOTIDE SEQUENCE</scope>
    <source>
        <strain evidence="1">Z13</strain>
    </source>
</reference>